<comment type="caution">
    <text evidence="5">The sequence shown here is derived from an EMBL/GenBank/DDBJ whole genome shotgun (WGS) entry which is preliminary data.</text>
</comment>
<reference evidence="5" key="1">
    <citation type="submission" date="2013-08" db="EMBL/GenBank/DDBJ databases">
        <authorList>
            <person name="Mendez C."/>
            <person name="Richter M."/>
            <person name="Ferrer M."/>
            <person name="Sanchez J."/>
        </authorList>
    </citation>
    <scope>NUCLEOTIDE SEQUENCE</scope>
</reference>
<feature type="non-terminal residue" evidence="5">
    <location>
        <position position="154"/>
    </location>
</feature>
<reference evidence="5" key="2">
    <citation type="journal article" date="2014" name="ISME J.">
        <title>Microbial stratification in low pH oxic and suboxic macroscopic growths along an acid mine drainage.</title>
        <authorList>
            <person name="Mendez-Garcia C."/>
            <person name="Mesa V."/>
            <person name="Sprenger R.R."/>
            <person name="Richter M."/>
            <person name="Diez M.S."/>
            <person name="Solano J."/>
            <person name="Bargiela R."/>
            <person name="Golyshina O.V."/>
            <person name="Manteca A."/>
            <person name="Ramos J.L."/>
            <person name="Gallego J.R."/>
            <person name="Llorente I."/>
            <person name="Martins Dos Santos V.A."/>
            <person name="Jensen O.N."/>
            <person name="Pelaez A.I."/>
            <person name="Sanchez J."/>
            <person name="Ferrer M."/>
        </authorList>
    </citation>
    <scope>NUCLEOTIDE SEQUENCE</scope>
</reference>
<evidence type="ECO:0000256" key="1">
    <source>
        <dbReference type="ARBA" id="ARBA00009405"/>
    </source>
</evidence>
<dbReference type="AlphaFoldDB" id="T1BM15"/>
<sequence>MRPEWVPQLADAEDVLRLYPAPAGGRRSALVPNERGLDRALSTSVERIALVASASNQHNLENLNRPTRDTVALAKKLAERSHAAGREVCGGVATAFGCPFEGEVSEDEVAFVVDGYLDAGIKDIFLADTIGVAKPVPFQRLLEAMLKRVDGRAR</sequence>
<organism evidence="5">
    <name type="scientific">mine drainage metagenome</name>
    <dbReference type="NCBI Taxonomy" id="410659"/>
    <lineage>
        <taxon>unclassified sequences</taxon>
        <taxon>metagenomes</taxon>
        <taxon>ecological metagenomes</taxon>
    </lineage>
</organism>
<dbReference type="Gene3D" id="3.20.20.70">
    <property type="entry name" value="Aldolase class I"/>
    <property type="match status" value="1"/>
</dbReference>
<dbReference type="GO" id="GO:0004419">
    <property type="term" value="F:hydroxymethylglutaryl-CoA lyase activity"/>
    <property type="evidence" value="ECO:0007669"/>
    <property type="project" value="TreeGrafter"/>
</dbReference>
<comment type="similarity">
    <text evidence="1">Belongs to the HMG-CoA lyase family.</text>
</comment>
<dbReference type="GO" id="GO:0046951">
    <property type="term" value="P:ketone body biosynthetic process"/>
    <property type="evidence" value="ECO:0007669"/>
    <property type="project" value="TreeGrafter"/>
</dbReference>
<dbReference type="SUPFAM" id="SSF51569">
    <property type="entry name" value="Aldolase"/>
    <property type="match status" value="1"/>
</dbReference>
<evidence type="ECO:0000256" key="3">
    <source>
        <dbReference type="ARBA" id="ARBA00023239"/>
    </source>
</evidence>
<evidence type="ECO:0000259" key="4">
    <source>
        <dbReference type="Pfam" id="PF00682"/>
    </source>
</evidence>
<dbReference type="EMBL" id="AUZZ01004236">
    <property type="protein sequence ID" value="EQD54339.1"/>
    <property type="molecule type" value="Genomic_DNA"/>
</dbReference>
<dbReference type="GO" id="GO:0046872">
    <property type="term" value="F:metal ion binding"/>
    <property type="evidence" value="ECO:0007669"/>
    <property type="project" value="UniProtKB-KW"/>
</dbReference>
<dbReference type="PANTHER" id="PTHR42738">
    <property type="entry name" value="HYDROXYMETHYLGLUTARYL-COA LYASE"/>
    <property type="match status" value="1"/>
</dbReference>
<dbReference type="GO" id="GO:0006552">
    <property type="term" value="P:L-leucine catabolic process"/>
    <property type="evidence" value="ECO:0007669"/>
    <property type="project" value="TreeGrafter"/>
</dbReference>
<protein>
    <submittedName>
        <fullName evidence="5">Hydroxymethylglutaryl-CoA lyase</fullName>
    </submittedName>
</protein>
<evidence type="ECO:0000313" key="5">
    <source>
        <dbReference type="EMBL" id="EQD54339.1"/>
    </source>
</evidence>
<dbReference type="InterPro" id="IPR043594">
    <property type="entry name" value="HMGL"/>
</dbReference>
<evidence type="ECO:0000256" key="2">
    <source>
        <dbReference type="ARBA" id="ARBA00022723"/>
    </source>
</evidence>
<dbReference type="InterPro" id="IPR000891">
    <property type="entry name" value="PYR_CT"/>
</dbReference>
<proteinExistence type="inferred from homology"/>
<gene>
    <name evidence="5" type="ORF">B2A_06038</name>
</gene>
<keyword evidence="3 5" id="KW-0456">Lyase</keyword>
<feature type="domain" description="Pyruvate carboxyltransferase" evidence="4">
    <location>
        <begin position="32"/>
        <end position="150"/>
    </location>
</feature>
<keyword evidence="2" id="KW-0479">Metal-binding</keyword>
<dbReference type="PANTHER" id="PTHR42738:SF7">
    <property type="entry name" value="HYDROXYMETHYLGLUTARYL-COA LYASE"/>
    <property type="match status" value="1"/>
</dbReference>
<name>T1BM15_9ZZZZ</name>
<accession>T1BM15</accession>
<dbReference type="InterPro" id="IPR013785">
    <property type="entry name" value="Aldolase_TIM"/>
</dbReference>
<dbReference type="Pfam" id="PF00682">
    <property type="entry name" value="HMGL-like"/>
    <property type="match status" value="1"/>
</dbReference>